<evidence type="ECO:0000256" key="4">
    <source>
        <dbReference type="ARBA" id="ARBA00022737"/>
    </source>
</evidence>
<evidence type="ECO:0000256" key="7">
    <source>
        <dbReference type="ARBA" id="ARBA00022989"/>
    </source>
</evidence>
<comment type="subcellular location">
    <subcellularLocation>
        <location evidence="1">Membrane</location>
        <topology evidence="1">Multi-pass membrane protein</topology>
    </subcellularLocation>
</comment>
<dbReference type="InterPro" id="IPR036640">
    <property type="entry name" value="ABC1_TM_sf"/>
</dbReference>
<sequence length="1689" mass="194321">MRRYVRPIRRAAAPLGPGPIRLLSPVYKYNPGALFRGNGHVIFIRHDLYTSPCPTVMASHCFASSSRLKDGKNQESVEASQEDKKKRRRTGKGKTGRQEEEEKKKLEEMKSEIKDEVKKLRNENQEVKREIERLREGFKNKEKKWEKEKNSISERVARLETKMENKEKRRRKNYIVITRWKGEGKSKQQSREEKGYRGDGEGSDGESDDEKEVTVRGSKDAGRKNGWWDRECEQAKKEAVKALREWRRNKIDRKREVWKYINRDTKKKESVNEEITMQEWEDYFMKLLEGRKDEGEAGTQMKEKQTAEEVERLISKLKKRKAAGRDGVQNEAWMYETERMVERMVELMNGVWRGEGFPVDYRGIIVLSTGMKREIEEKGVLPNSQAEFRKESGTMDNVYILDHLTRNELRKKGGRLCALFRAAFDKVDTKKMFKCIRERGISEWLVRKVEEIYARTRNKVKVGEKEGEWFETTATCCLRYTWWPERDERNDDSLGKYVKKKKLEVNVDKTKMMVFNKRKRKNEESEWKWEESKIERVSEFKYLGYTFNERATDKMQVREVVRKANKVVGCVWGIGEEVGRERADVPTEQGSENGRKRRRETPVYGEGRVQEEQAESESGKESGKEECRILTECYREKERRRERSTAGGTELSERDTDTDKQERMERIRESRYNREYEKCVTEDVPVYPGKESAKERKMMARFRCENEERENSVIGQADMENKRKATTENHPKDDANFISHFLFCWQLPLLVKGWSNKITSDDFNTPLKCHDSKKLSDKLEKQWEEEMKVSKKPSLIRVLTKLYGLEYLFYGLVYFCFDLAITLSQPLFLGKLLNYYVPHQTTVTKNQAYCAQWNAGEEILSDVNFSADVGELVGITGGAGSGKSTLLQIILKELEPTRGTVDVGMNISYAPQEPWIFSASVKQNILFGEELDESRYLKVLRMCALERDLSVFPFGDNTLVGERGVMLSGGQKARIALARAVYRNAEIYLLDDPLSAVDGRVADHIFKECLLKFLRNKCLVLVTHQIHFLRNANKIYFLSNGKMMQDGKSELLESLEEKFKTNTNTTALEELPALNYNYQLEVKEDEGKAGNSYKSYCLAGGKGMTGLVLVLFVLVQILSNMVDGFVAFWVNIHQDSVNLVPQIYNFFTDQNCVYIYGALLIVLVLVCHAAVWANVKFCKKASENLHKNLLGKVLVASMSFFNNHSSGRVINRFSKDMGTIDEFIPMTLMEVTTLILSSVGASIVVIIVDFWMIIPSVMLSFVVYFYYAAFQYTIRKFRRMEGTRRSPIFTHLVASVQGLSVIRASNAQKTLQEEFDSHQDRHSSCFYLYKALYFAFAFWTEVTCSLYNVVLIYSLLYFENGSYTLIYRQNLQKFFTVTVGGSVGLMITQMIVLTSSLQYVMTLMANLDAEMVSAARVVEYMDVTPEKDDATVIPSPAWPNAGKITFERVSMRYYLDKELVLKEISVKIQPKEKIGIVGRTGAGKSSLISVLFCLFEFEGTVSIDGIDTKSVPLSTLRSRISIIPQEPVLFLGTLRKNLDSFGEFSDSELWSALEDVGLKKMVSGLQSGLDSLVSEGGSNFSVGEKQLLCLVRAIVKNTKIVVLDEATASVDLEADDMIQRTIRRNFKNSTVLTIAHRLNTVMDSDKIMVMDSGRVVEFGDPKELLENPDGHFYRYVSSSLVKIPKKNYN</sequence>
<dbReference type="PROSITE" id="PS00211">
    <property type="entry name" value="ABC_TRANSPORTER_1"/>
    <property type="match status" value="2"/>
</dbReference>
<keyword evidence="3 10" id="KW-0812">Transmembrane</keyword>
<evidence type="ECO:0000256" key="8">
    <source>
        <dbReference type="ARBA" id="ARBA00023136"/>
    </source>
</evidence>
<dbReference type="FunFam" id="3.40.50.300:FF:000163">
    <property type="entry name" value="Multidrug resistance-associated protein member 4"/>
    <property type="match status" value="1"/>
</dbReference>
<keyword evidence="2" id="KW-0813">Transport</keyword>
<dbReference type="Pfam" id="PF00664">
    <property type="entry name" value="ABC_membrane"/>
    <property type="match status" value="1"/>
</dbReference>
<dbReference type="CDD" id="cd18580">
    <property type="entry name" value="ABC_6TM_ABCC_D2"/>
    <property type="match status" value="1"/>
</dbReference>
<comment type="caution">
    <text evidence="13">The sequence shown here is derived from an EMBL/GenBank/DDBJ whole genome shotgun (WGS) entry which is preliminary data.</text>
</comment>
<dbReference type="Proteomes" id="UP000719412">
    <property type="component" value="Unassembled WGS sequence"/>
</dbReference>
<evidence type="ECO:0000256" key="3">
    <source>
        <dbReference type="ARBA" id="ARBA00022692"/>
    </source>
</evidence>
<dbReference type="InterPro" id="IPR003439">
    <property type="entry name" value="ABC_transporter-like_ATP-bd"/>
</dbReference>
<dbReference type="PROSITE" id="PS50929">
    <property type="entry name" value="ABC_TM1F"/>
    <property type="match status" value="1"/>
</dbReference>
<feature type="region of interest" description="Disordered" evidence="9">
    <location>
        <begin position="66"/>
        <end position="107"/>
    </location>
</feature>
<reference evidence="13" key="1">
    <citation type="journal article" date="2020" name="J Insects Food Feed">
        <title>The yellow mealworm (Tenebrio molitor) genome: a resource for the emerging insects as food and feed industry.</title>
        <authorList>
            <person name="Eriksson T."/>
            <person name="Andere A."/>
            <person name="Kelstrup H."/>
            <person name="Emery V."/>
            <person name="Picard C."/>
        </authorList>
    </citation>
    <scope>NUCLEOTIDE SEQUENCE</scope>
    <source>
        <strain evidence="13">Stoneville</strain>
        <tissue evidence="13">Whole head</tissue>
    </source>
</reference>
<dbReference type="InterPro" id="IPR027417">
    <property type="entry name" value="P-loop_NTPase"/>
</dbReference>
<feature type="transmembrane region" description="Helical" evidence="10">
    <location>
        <begin position="1153"/>
        <end position="1175"/>
    </location>
</feature>
<feature type="compositionally biased region" description="Basic and acidic residues" evidence="9">
    <location>
        <begin position="96"/>
        <end position="107"/>
    </location>
</feature>
<feature type="domain" description="ABC transporter" evidence="11">
    <location>
        <begin position="838"/>
        <end position="1065"/>
    </location>
</feature>
<feature type="compositionally biased region" description="Basic and acidic residues" evidence="9">
    <location>
        <begin position="212"/>
        <end position="225"/>
    </location>
</feature>
<keyword evidence="8 10" id="KW-0472">Membrane</keyword>
<feature type="transmembrane region" description="Helical" evidence="10">
    <location>
        <begin position="1223"/>
        <end position="1247"/>
    </location>
</feature>
<dbReference type="Pfam" id="PF00005">
    <property type="entry name" value="ABC_tran"/>
    <property type="match status" value="2"/>
</dbReference>
<feature type="transmembrane region" description="Helical" evidence="10">
    <location>
        <begin position="1331"/>
        <end position="1354"/>
    </location>
</feature>
<dbReference type="EMBL" id="JABDTM020023974">
    <property type="protein sequence ID" value="KAH0814749.1"/>
    <property type="molecule type" value="Genomic_DNA"/>
</dbReference>
<dbReference type="PROSITE" id="PS50893">
    <property type="entry name" value="ABC_TRANSPORTER_2"/>
    <property type="match status" value="2"/>
</dbReference>
<protein>
    <submittedName>
        <fullName evidence="13">Uncharacterized protein</fullName>
    </submittedName>
</protein>
<keyword evidence="5" id="KW-0547">Nucleotide-binding</keyword>
<organism evidence="13 14">
    <name type="scientific">Tenebrio molitor</name>
    <name type="common">Yellow mealworm beetle</name>
    <dbReference type="NCBI Taxonomy" id="7067"/>
    <lineage>
        <taxon>Eukaryota</taxon>
        <taxon>Metazoa</taxon>
        <taxon>Ecdysozoa</taxon>
        <taxon>Arthropoda</taxon>
        <taxon>Hexapoda</taxon>
        <taxon>Insecta</taxon>
        <taxon>Pterygota</taxon>
        <taxon>Neoptera</taxon>
        <taxon>Endopterygota</taxon>
        <taxon>Coleoptera</taxon>
        <taxon>Polyphaga</taxon>
        <taxon>Cucujiformia</taxon>
        <taxon>Tenebrionidae</taxon>
        <taxon>Tenebrio</taxon>
    </lineage>
</organism>
<keyword evidence="6" id="KW-0067">ATP-binding</keyword>
<dbReference type="SUPFAM" id="SSF90123">
    <property type="entry name" value="ABC transporter transmembrane region"/>
    <property type="match status" value="1"/>
</dbReference>
<name>A0A8J6LAG3_TENMO</name>
<dbReference type="PANTHER" id="PTHR24223">
    <property type="entry name" value="ATP-BINDING CASSETTE SUB-FAMILY C"/>
    <property type="match status" value="1"/>
</dbReference>
<dbReference type="Gene3D" id="3.40.50.300">
    <property type="entry name" value="P-loop containing nucleotide triphosphate hydrolases"/>
    <property type="match status" value="2"/>
</dbReference>
<dbReference type="InterPro" id="IPR017871">
    <property type="entry name" value="ABC_transporter-like_CS"/>
</dbReference>
<proteinExistence type="predicted"/>
<evidence type="ECO:0000256" key="5">
    <source>
        <dbReference type="ARBA" id="ARBA00022741"/>
    </source>
</evidence>
<dbReference type="SMART" id="SM00382">
    <property type="entry name" value="AAA"/>
    <property type="match status" value="2"/>
</dbReference>
<dbReference type="GO" id="GO:0016887">
    <property type="term" value="F:ATP hydrolysis activity"/>
    <property type="evidence" value="ECO:0007669"/>
    <property type="project" value="InterPro"/>
</dbReference>
<dbReference type="InterPro" id="IPR011527">
    <property type="entry name" value="ABC1_TM_dom"/>
</dbReference>
<feature type="compositionally biased region" description="Basic residues" evidence="9">
    <location>
        <begin position="85"/>
        <end position="95"/>
    </location>
</feature>
<feature type="transmembrane region" description="Helical" evidence="10">
    <location>
        <begin position="1374"/>
        <end position="1394"/>
    </location>
</feature>
<dbReference type="InterPro" id="IPR003593">
    <property type="entry name" value="AAA+_ATPase"/>
</dbReference>
<feature type="transmembrane region" description="Helical" evidence="10">
    <location>
        <begin position="1253"/>
        <end position="1274"/>
    </location>
</feature>
<feature type="region of interest" description="Disordered" evidence="9">
    <location>
        <begin position="638"/>
        <end position="668"/>
    </location>
</feature>
<accession>A0A8J6LAG3</accession>
<feature type="transmembrane region" description="Helical" evidence="10">
    <location>
        <begin position="1107"/>
        <end position="1133"/>
    </location>
</feature>
<evidence type="ECO:0000313" key="14">
    <source>
        <dbReference type="Proteomes" id="UP000719412"/>
    </source>
</evidence>
<feature type="compositionally biased region" description="Basic and acidic residues" evidence="9">
    <location>
        <begin position="651"/>
        <end position="668"/>
    </location>
</feature>
<evidence type="ECO:0000256" key="6">
    <source>
        <dbReference type="ARBA" id="ARBA00022840"/>
    </source>
</evidence>
<evidence type="ECO:0000256" key="2">
    <source>
        <dbReference type="ARBA" id="ARBA00022448"/>
    </source>
</evidence>
<dbReference type="PANTHER" id="PTHR24223:SF448">
    <property type="entry name" value="FI20146P1-RELATED"/>
    <property type="match status" value="1"/>
</dbReference>
<feature type="compositionally biased region" description="Acidic residues" evidence="9">
    <location>
        <begin position="201"/>
        <end position="211"/>
    </location>
</feature>
<evidence type="ECO:0000259" key="11">
    <source>
        <dbReference type="PROSITE" id="PS50893"/>
    </source>
</evidence>
<evidence type="ECO:0000259" key="12">
    <source>
        <dbReference type="PROSITE" id="PS50929"/>
    </source>
</evidence>
<keyword evidence="14" id="KW-1185">Reference proteome</keyword>
<keyword evidence="7 10" id="KW-1133">Transmembrane helix</keyword>
<feature type="region of interest" description="Disordered" evidence="9">
    <location>
        <begin position="163"/>
        <end position="225"/>
    </location>
</feature>
<dbReference type="GO" id="GO:0140359">
    <property type="term" value="F:ABC-type transporter activity"/>
    <property type="evidence" value="ECO:0007669"/>
    <property type="project" value="InterPro"/>
</dbReference>
<dbReference type="FunFam" id="3.40.50.300:FF:000973">
    <property type="entry name" value="Multidrug resistance-associated protein 4"/>
    <property type="match status" value="1"/>
</dbReference>
<evidence type="ECO:0000256" key="9">
    <source>
        <dbReference type="SAM" id="MobiDB-lite"/>
    </source>
</evidence>
<dbReference type="GO" id="GO:0016020">
    <property type="term" value="C:membrane"/>
    <property type="evidence" value="ECO:0007669"/>
    <property type="project" value="UniProtKB-SubCell"/>
</dbReference>
<dbReference type="InterPro" id="IPR050173">
    <property type="entry name" value="ABC_transporter_C-like"/>
</dbReference>
<keyword evidence="4" id="KW-0677">Repeat</keyword>
<evidence type="ECO:0000256" key="1">
    <source>
        <dbReference type="ARBA" id="ARBA00004141"/>
    </source>
</evidence>
<dbReference type="CDD" id="cd03244">
    <property type="entry name" value="ABCC_MRP_domain2"/>
    <property type="match status" value="1"/>
</dbReference>
<dbReference type="InterPro" id="IPR044726">
    <property type="entry name" value="ABCC_6TM_D2"/>
</dbReference>
<gene>
    <name evidence="13" type="ORF">GEV33_008041</name>
</gene>
<dbReference type="CDD" id="cd03250">
    <property type="entry name" value="ABCC_MRP_domain1"/>
    <property type="match status" value="1"/>
</dbReference>
<feature type="domain" description="ABC transporter" evidence="11">
    <location>
        <begin position="1444"/>
        <end position="1677"/>
    </location>
</feature>
<feature type="compositionally biased region" description="Basic and acidic residues" evidence="9">
    <location>
        <begin position="180"/>
        <end position="200"/>
    </location>
</feature>
<feature type="region of interest" description="Disordered" evidence="9">
    <location>
        <begin position="582"/>
        <end position="623"/>
    </location>
</feature>
<dbReference type="GO" id="GO:0005524">
    <property type="term" value="F:ATP binding"/>
    <property type="evidence" value="ECO:0007669"/>
    <property type="project" value="UniProtKB-KW"/>
</dbReference>
<dbReference type="Gene3D" id="1.20.1560.10">
    <property type="entry name" value="ABC transporter type 1, transmembrane domain"/>
    <property type="match status" value="1"/>
</dbReference>
<evidence type="ECO:0000313" key="13">
    <source>
        <dbReference type="EMBL" id="KAH0814749.1"/>
    </source>
</evidence>
<dbReference type="SUPFAM" id="SSF52540">
    <property type="entry name" value="P-loop containing nucleoside triphosphate hydrolases"/>
    <property type="match status" value="2"/>
</dbReference>
<reference evidence="13" key="2">
    <citation type="submission" date="2021-08" db="EMBL/GenBank/DDBJ databases">
        <authorList>
            <person name="Eriksson T."/>
        </authorList>
    </citation>
    <scope>NUCLEOTIDE SEQUENCE</scope>
    <source>
        <strain evidence="13">Stoneville</strain>
        <tissue evidence="13">Whole head</tissue>
    </source>
</reference>
<feature type="domain" description="ABC transmembrane type-1" evidence="12">
    <location>
        <begin position="1107"/>
        <end position="1409"/>
    </location>
</feature>
<evidence type="ECO:0000256" key="10">
    <source>
        <dbReference type="SAM" id="Phobius"/>
    </source>
</evidence>